<feature type="compositionally biased region" description="Basic and acidic residues" evidence="1">
    <location>
        <begin position="48"/>
        <end position="61"/>
    </location>
</feature>
<sequence length="172" mass="19567">MCLPLNKQLTGAEDDENWSPRFSDRQRSQLEGSSSSHLFTNDAVQHQSPEHHDIGRWWDRRPGPSSFVPQTSFLEPPCYSQQNFNFHSDDTSWRSEAQGANGAKDNSVQKDLHSMSRTRYMDDSDTDDDAFNLHFTDDNDKSFNGKTSYNPNSVPSITIPVTIIPSSKDPVW</sequence>
<feature type="region of interest" description="Disordered" evidence="1">
    <location>
        <begin position="85"/>
        <end position="115"/>
    </location>
</feature>
<evidence type="ECO:0000313" key="3">
    <source>
        <dbReference type="Proteomes" id="UP000287651"/>
    </source>
</evidence>
<feature type="region of interest" description="Disordered" evidence="1">
    <location>
        <begin position="1"/>
        <end position="61"/>
    </location>
</feature>
<evidence type="ECO:0000313" key="2">
    <source>
        <dbReference type="EMBL" id="RRT70218.1"/>
    </source>
</evidence>
<dbReference type="EMBL" id="AMZH03004095">
    <property type="protein sequence ID" value="RRT70218.1"/>
    <property type="molecule type" value="Genomic_DNA"/>
</dbReference>
<dbReference type="AlphaFoldDB" id="A0A427A207"/>
<dbReference type="Proteomes" id="UP000287651">
    <property type="component" value="Unassembled WGS sequence"/>
</dbReference>
<protein>
    <submittedName>
        <fullName evidence="2">Uncharacterized protein</fullName>
    </submittedName>
</protein>
<comment type="caution">
    <text evidence="2">The sequence shown here is derived from an EMBL/GenBank/DDBJ whole genome shotgun (WGS) entry which is preliminary data.</text>
</comment>
<organism evidence="2 3">
    <name type="scientific">Ensete ventricosum</name>
    <name type="common">Abyssinian banana</name>
    <name type="synonym">Musa ensete</name>
    <dbReference type="NCBI Taxonomy" id="4639"/>
    <lineage>
        <taxon>Eukaryota</taxon>
        <taxon>Viridiplantae</taxon>
        <taxon>Streptophyta</taxon>
        <taxon>Embryophyta</taxon>
        <taxon>Tracheophyta</taxon>
        <taxon>Spermatophyta</taxon>
        <taxon>Magnoliopsida</taxon>
        <taxon>Liliopsida</taxon>
        <taxon>Zingiberales</taxon>
        <taxon>Musaceae</taxon>
        <taxon>Ensete</taxon>
    </lineage>
</organism>
<gene>
    <name evidence="2" type="ORF">B296_00036660</name>
</gene>
<reference evidence="2 3" key="1">
    <citation type="journal article" date="2014" name="Agronomy (Basel)">
        <title>A Draft Genome Sequence for Ensete ventricosum, the Drought-Tolerant Tree Against Hunger.</title>
        <authorList>
            <person name="Harrison J."/>
            <person name="Moore K.A."/>
            <person name="Paszkiewicz K."/>
            <person name="Jones T."/>
            <person name="Grant M."/>
            <person name="Ambacheew D."/>
            <person name="Muzemil S."/>
            <person name="Studholme D.J."/>
        </authorList>
    </citation>
    <scope>NUCLEOTIDE SEQUENCE [LARGE SCALE GENOMIC DNA]</scope>
</reference>
<proteinExistence type="predicted"/>
<feature type="compositionally biased region" description="Polar residues" evidence="1">
    <location>
        <begin position="29"/>
        <end position="47"/>
    </location>
</feature>
<name>A0A427A207_ENSVE</name>
<accession>A0A427A207</accession>
<evidence type="ECO:0000256" key="1">
    <source>
        <dbReference type="SAM" id="MobiDB-lite"/>
    </source>
</evidence>